<protein>
    <submittedName>
        <fullName evidence="1">Uncharacterized protein</fullName>
    </submittedName>
</protein>
<keyword evidence="2" id="KW-1185">Reference proteome</keyword>
<evidence type="ECO:0000313" key="1">
    <source>
        <dbReference type="EMBL" id="GIX77185.1"/>
    </source>
</evidence>
<comment type="caution">
    <text evidence="1">The sequence shown here is derived from an EMBL/GenBank/DDBJ whole genome shotgun (WGS) entry which is preliminary data.</text>
</comment>
<gene>
    <name evidence="1" type="ORF">CDAR_105431</name>
</gene>
<dbReference type="EMBL" id="BPLQ01000994">
    <property type="protein sequence ID" value="GIX77185.1"/>
    <property type="molecule type" value="Genomic_DNA"/>
</dbReference>
<reference evidence="1 2" key="1">
    <citation type="submission" date="2021-06" db="EMBL/GenBank/DDBJ databases">
        <title>Caerostris darwini draft genome.</title>
        <authorList>
            <person name="Kono N."/>
            <person name="Arakawa K."/>
        </authorList>
    </citation>
    <scope>NUCLEOTIDE SEQUENCE [LARGE SCALE GENOMIC DNA]</scope>
</reference>
<sequence length="154" mass="17908">MYDSPIKKGEEKTLHKTAWRTRAAADVVSSLEMPTEGSFRSIPLCFCQRKKCHQQYLLSADTLQRLLAVINFAHSKFSRECRIPWSPNPDIWNPRYVSRERPFPLKGFKETPSLPKIGYRNYRVGETRNGIYYIIWMVSGRWVGVGGGDFFCRL</sequence>
<evidence type="ECO:0000313" key="2">
    <source>
        <dbReference type="Proteomes" id="UP001054837"/>
    </source>
</evidence>
<proteinExistence type="predicted"/>
<name>A0AAV4MXH8_9ARAC</name>
<dbReference type="Proteomes" id="UP001054837">
    <property type="component" value="Unassembled WGS sequence"/>
</dbReference>
<organism evidence="1 2">
    <name type="scientific">Caerostris darwini</name>
    <dbReference type="NCBI Taxonomy" id="1538125"/>
    <lineage>
        <taxon>Eukaryota</taxon>
        <taxon>Metazoa</taxon>
        <taxon>Ecdysozoa</taxon>
        <taxon>Arthropoda</taxon>
        <taxon>Chelicerata</taxon>
        <taxon>Arachnida</taxon>
        <taxon>Araneae</taxon>
        <taxon>Araneomorphae</taxon>
        <taxon>Entelegynae</taxon>
        <taxon>Araneoidea</taxon>
        <taxon>Araneidae</taxon>
        <taxon>Caerostris</taxon>
    </lineage>
</organism>
<accession>A0AAV4MXH8</accession>
<dbReference type="AlphaFoldDB" id="A0AAV4MXH8"/>